<protein>
    <submittedName>
        <fullName evidence="2">Uncharacterized protein</fullName>
    </submittedName>
</protein>
<dbReference type="RefSeq" id="WP_073312169.1">
    <property type="nucleotide sequence ID" value="NZ_FQZI01000006.1"/>
</dbReference>
<keyword evidence="1" id="KW-0732">Signal</keyword>
<proteinExistence type="predicted"/>
<dbReference type="AlphaFoldDB" id="A0A1M6H1L7"/>
<keyword evidence="3" id="KW-1185">Reference proteome</keyword>
<dbReference type="Proteomes" id="UP000184488">
    <property type="component" value="Unassembled WGS sequence"/>
</dbReference>
<dbReference type="STRING" id="415425.SAMN05444363_2854"/>
<evidence type="ECO:0000313" key="3">
    <source>
        <dbReference type="Proteomes" id="UP000184488"/>
    </source>
</evidence>
<gene>
    <name evidence="2" type="ORF">SAMN05444363_2854</name>
</gene>
<evidence type="ECO:0000256" key="1">
    <source>
        <dbReference type="SAM" id="SignalP"/>
    </source>
</evidence>
<feature type="chain" id="PRO_5012929125" evidence="1">
    <location>
        <begin position="20"/>
        <end position="201"/>
    </location>
</feature>
<feature type="signal peptide" evidence="1">
    <location>
        <begin position="1"/>
        <end position="19"/>
    </location>
</feature>
<reference evidence="3" key="1">
    <citation type="submission" date="2016-11" db="EMBL/GenBank/DDBJ databases">
        <authorList>
            <person name="Varghese N."/>
            <person name="Submissions S."/>
        </authorList>
    </citation>
    <scope>NUCLEOTIDE SEQUENCE [LARGE SCALE GENOMIC DNA]</scope>
    <source>
        <strain evidence="3">DSM 18829</strain>
    </source>
</reference>
<evidence type="ECO:0000313" key="2">
    <source>
        <dbReference type="EMBL" id="SHJ16069.1"/>
    </source>
</evidence>
<dbReference type="EMBL" id="FQZI01000006">
    <property type="protein sequence ID" value="SHJ16069.1"/>
    <property type="molecule type" value="Genomic_DNA"/>
</dbReference>
<sequence length="201" mass="23618">MKKSSLTLLLLVLLLTVSCVDNNKAIEIAQDYTTKNVLPFFPNAKIETTIYTSDNYAYDIGNQLTTYKKIQKEKYENELYSSYSTGQNTLLKNMDSLSMWIQNLNTDFNSPEWKKYEEKRKELLYFEIGNEITKNSYNNLKKAKLQKRFIKVSQLVTYEIKKGEKETMLYDVILTNNLKVINTKIDTTKLDVNKLFFHKIQ</sequence>
<organism evidence="2 3">
    <name type="scientific">Flavobacterium terrae</name>
    <dbReference type="NCBI Taxonomy" id="415425"/>
    <lineage>
        <taxon>Bacteria</taxon>
        <taxon>Pseudomonadati</taxon>
        <taxon>Bacteroidota</taxon>
        <taxon>Flavobacteriia</taxon>
        <taxon>Flavobacteriales</taxon>
        <taxon>Flavobacteriaceae</taxon>
        <taxon>Flavobacterium</taxon>
    </lineage>
</organism>
<accession>A0A1M6H1L7</accession>
<dbReference type="PROSITE" id="PS51257">
    <property type="entry name" value="PROKAR_LIPOPROTEIN"/>
    <property type="match status" value="1"/>
</dbReference>
<name>A0A1M6H1L7_9FLAO</name>